<feature type="domain" description="GAF" evidence="1">
    <location>
        <begin position="394"/>
        <end position="539"/>
    </location>
</feature>
<dbReference type="AlphaFoldDB" id="A0A9X9S6D0"/>
<protein>
    <submittedName>
        <fullName evidence="2">GAF domain-containing protein</fullName>
    </submittedName>
</protein>
<dbReference type="SUPFAM" id="SSF55781">
    <property type="entry name" value="GAF domain-like"/>
    <property type="match status" value="1"/>
</dbReference>
<dbReference type="Gene3D" id="3.30.450.40">
    <property type="match status" value="1"/>
</dbReference>
<dbReference type="RefSeq" id="WP_268186978.1">
    <property type="nucleotide sequence ID" value="NZ_CP113361.1"/>
</dbReference>
<proteinExistence type="predicted"/>
<gene>
    <name evidence="2" type="ORF">OU421_02250</name>
</gene>
<evidence type="ECO:0000259" key="1">
    <source>
        <dbReference type="SMART" id="SM00065"/>
    </source>
</evidence>
<keyword evidence="3" id="KW-1185">Reference proteome</keyword>
<organism evidence="2 3">
    <name type="scientific">Methanogenium organophilum</name>
    <dbReference type="NCBI Taxonomy" id="2199"/>
    <lineage>
        <taxon>Archaea</taxon>
        <taxon>Methanobacteriati</taxon>
        <taxon>Methanobacteriota</taxon>
        <taxon>Stenosarchaea group</taxon>
        <taxon>Methanomicrobia</taxon>
        <taxon>Methanomicrobiales</taxon>
        <taxon>Methanomicrobiaceae</taxon>
        <taxon>Methanogenium</taxon>
    </lineage>
</organism>
<name>A0A9X9S6D0_METOG</name>
<dbReference type="InterPro" id="IPR029016">
    <property type="entry name" value="GAF-like_dom_sf"/>
</dbReference>
<accession>A0A9X9S6D0</accession>
<evidence type="ECO:0000313" key="3">
    <source>
        <dbReference type="Proteomes" id="UP001163096"/>
    </source>
</evidence>
<dbReference type="KEGG" id="mou:OU421_02250"/>
<dbReference type="EMBL" id="CP113361">
    <property type="protein sequence ID" value="WAI01715.1"/>
    <property type="molecule type" value="Genomic_DNA"/>
</dbReference>
<dbReference type="Pfam" id="PF13185">
    <property type="entry name" value="GAF_2"/>
    <property type="match status" value="1"/>
</dbReference>
<dbReference type="InterPro" id="IPR036390">
    <property type="entry name" value="WH_DNA-bd_sf"/>
</dbReference>
<dbReference type="SMART" id="SM00065">
    <property type="entry name" value="GAF"/>
    <property type="match status" value="1"/>
</dbReference>
<dbReference type="Proteomes" id="UP001163096">
    <property type="component" value="Chromosome"/>
</dbReference>
<dbReference type="GeneID" id="76833886"/>
<sequence>MAPIAGLSDTEKLIISYIQSHPPEECMLDKISMGIGKSRATVLKYLGMLHAKEILDFRHIGRNKLWMLKHSPEPEQDTGFTSDADSLTREVHMLASMAFELNDVALRETQLKDKLNHPELIVLSVDDNLRIIFKNNLFLSRFPDTVTLGEIIRPDNTVKIAGVMRGTKTGSFHSIELDLMEKAGIYRPYQFSFFPHPSGVQTGCTVIVGEDLSVRKQSRRHLEALLYIIRAAGNAKDEMHLLKEAMTGVREKLLPYAHCAVFLSDMRTAYSTFAVTDEMKTGILPFITRCMTTLESVSAGEGDRVLGLLAAGTGTAPVKCAVALPIIEEENAVGAILLVLESDVSTTEIENVEIVADEISGALKMQRLDRERAEYVNTLLAMNRISTILNDTRDESSILEKSIESAMVSLGFEMGCVYLKDDKDEMTARVHRNMPENLRNMCISGMFDGLFERAFTERNLIYITSEMTEYAMLDPAMRANGLSTLLILPIKTGGRVVGLLNMGSRDVKHYLETSLVNISSIGLQLGVALERARLARALESRSENGD</sequence>
<reference evidence="2" key="1">
    <citation type="submission" date="2022-11" db="EMBL/GenBank/DDBJ databases">
        <title>Complete genome sequence of Methanogenium organophilum DSM 3596.</title>
        <authorList>
            <person name="Chen S.-C."/>
            <person name="Lai S.-J."/>
            <person name="You Y.-T."/>
        </authorList>
    </citation>
    <scope>NUCLEOTIDE SEQUENCE</scope>
    <source>
        <strain evidence="2">DSM 3596</strain>
    </source>
</reference>
<dbReference type="InterPro" id="IPR003018">
    <property type="entry name" value="GAF"/>
</dbReference>
<evidence type="ECO:0000313" key="2">
    <source>
        <dbReference type="EMBL" id="WAI01715.1"/>
    </source>
</evidence>
<dbReference type="SUPFAM" id="SSF46785">
    <property type="entry name" value="Winged helix' DNA-binding domain"/>
    <property type="match status" value="1"/>
</dbReference>